<dbReference type="Pfam" id="PF03781">
    <property type="entry name" value="FGE-sulfatase"/>
    <property type="match status" value="1"/>
</dbReference>
<feature type="domain" description="Protein kinase" evidence="2">
    <location>
        <begin position="13"/>
        <end position="272"/>
    </location>
</feature>
<dbReference type="Proteomes" id="UP001232992">
    <property type="component" value="Unassembled WGS sequence"/>
</dbReference>
<sequence>MEWKEGTLVAKKYRIERVLGRGGLGVTYKAQHETLGSYCAIKTPKTELSQDANYDEFVQRFRQEAQTLARLKPHPHIVRVFDLFTETDEENPDLEIDCLVMEFIEGESLYEKVRRRGALPEAEAVRYIRQVGSALVEMHKTGLVHFDATPVNIMIRPEGEAVLIDFGIAGDCRPSSISYRRGNDGFAPYEQFLGTREVTVDIYTLAASLYYAVVGKLPAQSMERLQNNVPLIRPDQHRAIDNGLNYAIMWGMALEAQDRPPSMERWLELPAFSDDVIPKTVKLETASGETSRANSIPDSGWDWSWLPWVNSSPSPAAQPTPPRRVSVNPTPIPTPNKTIRVSPPTRPVKAKPAPSPKLPRFRFETVQTNREGRVIRQEQREAEYFREDLGDGVFLDMVAIPGGKFLMGSPKGEGLDNEKPQHWVTVPPFFMGKFLITQAQWRRVASFPQVRRSLKLDPSRFKGKDLPVEHVSWYDSEEFCARLGRQTGKPYTLPSEAQWEYACRAGTQTPFAFGETLTADLANFDRQYNQTTPVGQFPPNRFGLYDMHGNVWEWCGDRWHNDYTHAPANGSVWLNSDKGNKGRRVIRGGSWNFNPRFCRSAFRINDYPDNLNDSIGLRVIRFPPPRTK</sequence>
<dbReference type="PANTHER" id="PTHR23150:SF19">
    <property type="entry name" value="FORMYLGLYCINE-GENERATING ENZYME"/>
    <property type="match status" value="1"/>
</dbReference>
<dbReference type="InterPro" id="IPR016187">
    <property type="entry name" value="CTDL_fold"/>
</dbReference>
<dbReference type="InterPro" id="IPR005532">
    <property type="entry name" value="SUMF_dom"/>
</dbReference>
<dbReference type="EMBL" id="JAQOSQ010000024">
    <property type="protein sequence ID" value="MDJ1185037.1"/>
    <property type="molecule type" value="Genomic_DNA"/>
</dbReference>
<dbReference type="SUPFAM" id="SSF56112">
    <property type="entry name" value="Protein kinase-like (PK-like)"/>
    <property type="match status" value="1"/>
</dbReference>
<dbReference type="InterPro" id="IPR011009">
    <property type="entry name" value="Kinase-like_dom_sf"/>
</dbReference>
<dbReference type="RefSeq" id="WP_283759689.1">
    <property type="nucleotide sequence ID" value="NZ_JAQOSQ010000024.1"/>
</dbReference>
<organism evidence="3 4">
    <name type="scientific">Roseofilum casamattae BLCC-M143</name>
    <dbReference type="NCBI Taxonomy" id="3022442"/>
    <lineage>
        <taxon>Bacteria</taxon>
        <taxon>Bacillati</taxon>
        <taxon>Cyanobacteriota</taxon>
        <taxon>Cyanophyceae</taxon>
        <taxon>Desertifilales</taxon>
        <taxon>Desertifilaceae</taxon>
        <taxon>Roseofilum</taxon>
        <taxon>Roseofilum casamattae</taxon>
    </lineage>
</organism>
<dbReference type="InterPro" id="IPR000719">
    <property type="entry name" value="Prot_kinase_dom"/>
</dbReference>
<dbReference type="PANTHER" id="PTHR23150">
    <property type="entry name" value="SULFATASE MODIFYING FACTOR 1, 2"/>
    <property type="match status" value="1"/>
</dbReference>
<dbReference type="Gene3D" id="3.30.200.20">
    <property type="entry name" value="Phosphorylase Kinase, domain 1"/>
    <property type="match status" value="1"/>
</dbReference>
<dbReference type="InterPro" id="IPR051043">
    <property type="entry name" value="Sulfatase_Mod_Factor_Kinase"/>
</dbReference>
<dbReference type="SUPFAM" id="SSF56436">
    <property type="entry name" value="C-type lectin-like"/>
    <property type="match status" value="1"/>
</dbReference>
<name>A0ABT7C0R5_9CYAN</name>
<dbReference type="CDD" id="cd14014">
    <property type="entry name" value="STKc_PknB_like"/>
    <property type="match status" value="1"/>
</dbReference>
<comment type="caution">
    <text evidence="3">The sequence shown here is derived from an EMBL/GenBank/DDBJ whole genome shotgun (WGS) entry which is preliminary data.</text>
</comment>
<dbReference type="Gene3D" id="1.10.510.10">
    <property type="entry name" value="Transferase(Phosphotransferase) domain 1"/>
    <property type="match status" value="1"/>
</dbReference>
<dbReference type="PROSITE" id="PS50011">
    <property type="entry name" value="PROTEIN_KINASE_DOM"/>
    <property type="match status" value="1"/>
</dbReference>
<feature type="region of interest" description="Disordered" evidence="1">
    <location>
        <begin position="312"/>
        <end position="358"/>
    </location>
</feature>
<reference evidence="3 4" key="1">
    <citation type="submission" date="2023-01" db="EMBL/GenBank/DDBJ databases">
        <title>Novel diversity within Roseofilum (Cyanobacteria; Desertifilaceae) from marine benthic mats with descriptions of four novel species.</title>
        <authorList>
            <person name="Wang Y."/>
            <person name="Berthold D.E."/>
            <person name="Hu J."/>
            <person name="Lefler F.W."/>
            <person name="Laughinghouse H.D. IV."/>
        </authorList>
    </citation>
    <scope>NUCLEOTIDE SEQUENCE [LARGE SCALE GENOMIC DNA]</scope>
    <source>
        <strain evidence="3 4">BLCC-M143</strain>
    </source>
</reference>
<dbReference type="InterPro" id="IPR042095">
    <property type="entry name" value="SUMF_sf"/>
</dbReference>
<protein>
    <submittedName>
        <fullName evidence="3">SUMF1/EgtB/PvdO family nonheme iron enzyme</fullName>
    </submittedName>
</protein>
<accession>A0ABT7C0R5</accession>
<evidence type="ECO:0000313" key="3">
    <source>
        <dbReference type="EMBL" id="MDJ1185037.1"/>
    </source>
</evidence>
<proteinExistence type="predicted"/>
<evidence type="ECO:0000256" key="1">
    <source>
        <dbReference type="SAM" id="MobiDB-lite"/>
    </source>
</evidence>
<gene>
    <name evidence="3" type="ORF">PMH09_17765</name>
</gene>
<evidence type="ECO:0000313" key="4">
    <source>
        <dbReference type="Proteomes" id="UP001232992"/>
    </source>
</evidence>
<dbReference type="Gene3D" id="3.90.1580.10">
    <property type="entry name" value="paralog of FGE (formylglycine-generating enzyme)"/>
    <property type="match status" value="1"/>
</dbReference>
<keyword evidence="4" id="KW-1185">Reference proteome</keyword>
<dbReference type="Pfam" id="PF00069">
    <property type="entry name" value="Pkinase"/>
    <property type="match status" value="1"/>
</dbReference>
<evidence type="ECO:0000259" key="2">
    <source>
        <dbReference type="PROSITE" id="PS50011"/>
    </source>
</evidence>